<evidence type="ECO:0000256" key="4">
    <source>
        <dbReference type="ARBA" id="ARBA00019242"/>
    </source>
</evidence>
<sequence>LKMHAHESESFIHPFEEFIYCGGAATQVLKYGLWRDLINNEHDAQPRLLFLIIPGNPGLIGFYKTFMKALYNRLNQQYPVWGLSHAGHCGPPSGMGMAADTEEKEVDDIFGLNGQIEHKIMFLKKNVPKDMTLVLIGHSIGCYIILEIMKRLPELKVLRSVLLFPTVERMAQSPQGKLLTPVLCSLRYVVYMPVYLLSFLPESAKASLVRFVLRGIRSVDEASVTASVDLFRVDCVANAMYMGSQEMVKVLDRDNLTIKQHLKKLIFYYGAADNWCPVQYYHDIKKDFPEGDIRLCERGFRHAFVLDSSKEVAALTLNWLQECISN</sequence>
<gene>
    <name evidence="11" type="ORF">NDU88_002227</name>
</gene>
<dbReference type="GO" id="GO:0160077">
    <property type="term" value="P:lipid droplet fusion"/>
    <property type="evidence" value="ECO:0007669"/>
    <property type="project" value="UniProtKB-ARBA"/>
</dbReference>
<dbReference type="Gene3D" id="3.40.50.1820">
    <property type="entry name" value="alpha/beta hydrolase"/>
    <property type="match status" value="1"/>
</dbReference>
<evidence type="ECO:0000256" key="10">
    <source>
        <dbReference type="ARBA" id="ARBA00049527"/>
    </source>
</evidence>
<evidence type="ECO:0000256" key="2">
    <source>
        <dbReference type="ARBA" id="ARBA00004502"/>
    </source>
</evidence>
<dbReference type="InterPro" id="IPR029058">
    <property type="entry name" value="AB_hydrolase_fold"/>
</dbReference>
<proteinExistence type="inferred from homology"/>
<keyword evidence="5" id="KW-0551">Lipid droplet</keyword>
<dbReference type="SUPFAM" id="SSF53474">
    <property type="entry name" value="alpha/beta-Hydrolases"/>
    <property type="match status" value="1"/>
</dbReference>
<evidence type="ECO:0000256" key="5">
    <source>
        <dbReference type="ARBA" id="ARBA00022677"/>
    </source>
</evidence>
<reference evidence="11" key="1">
    <citation type="journal article" date="2022" name="bioRxiv">
        <title>Sequencing and chromosome-scale assembly of the giantPleurodeles waltlgenome.</title>
        <authorList>
            <person name="Brown T."/>
            <person name="Elewa A."/>
            <person name="Iarovenko S."/>
            <person name="Subramanian E."/>
            <person name="Araus A.J."/>
            <person name="Petzold A."/>
            <person name="Susuki M."/>
            <person name="Suzuki K.-i.T."/>
            <person name="Hayashi T."/>
            <person name="Toyoda A."/>
            <person name="Oliveira C."/>
            <person name="Osipova E."/>
            <person name="Leigh N.D."/>
            <person name="Simon A."/>
            <person name="Yun M.H."/>
        </authorList>
    </citation>
    <scope>NUCLEOTIDE SEQUENCE</scope>
    <source>
        <strain evidence="11">20211129_DDA</strain>
        <tissue evidence="11">Liver</tissue>
    </source>
</reference>
<evidence type="ECO:0000256" key="7">
    <source>
        <dbReference type="ARBA" id="ARBA00022824"/>
    </source>
</evidence>
<evidence type="ECO:0000313" key="12">
    <source>
        <dbReference type="Proteomes" id="UP001066276"/>
    </source>
</evidence>
<dbReference type="GO" id="GO:0005811">
    <property type="term" value="C:lipid droplet"/>
    <property type="evidence" value="ECO:0007669"/>
    <property type="project" value="UniProtKB-SubCell"/>
</dbReference>
<dbReference type="AlphaFoldDB" id="A0AAV7RCQ9"/>
<name>A0AAV7RCQ9_PLEWA</name>
<keyword evidence="12" id="KW-1185">Reference proteome</keyword>
<evidence type="ECO:0000256" key="6">
    <source>
        <dbReference type="ARBA" id="ARBA00022801"/>
    </source>
</evidence>
<evidence type="ECO:0000256" key="8">
    <source>
        <dbReference type="ARBA" id="ARBA00031924"/>
    </source>
</evidence>
<dbReference type="Proteomes" id="UP001066276">
    <property type="component" value="Chromosome 5"/>
</dbReference>
<comment type="catalytic activity">
    <reaction evidence="10">
        <text>a cholesterol ester + H2O = cholesterol + a fatty acid + H(+)</text>
        <dbReference type="Rhea" id="RHEA:36403"/>
        <dbReference type="ChEBI" id="CHEBI:15377"/>
        <dbReference type="ChEBI" id="CHEBI:15378"/>
        <dbReference type="ChEBI" id="CHEBI:16113"/>
        <dbReference type="ChEBI" id="CHEBI:17002"/>
        <dbReference type="ChEBI" id="CHEBI:28868"/>
        <dbReference type="EC" id="3.1.1.13"/>
    </reaction>
    <physiologicalReaction direction="left-to-right" evidence="10">
        <dbReference type="Rhea" id="RHEA:36404"/>
    </physiologicalReaction>
</comment>
<feature type="non-terminal residue" evidence="11">
    <location>
        <position position="1"/>
    </location>
</feature>
<accession>A0AAV7RCQ9</accession>
<keyword evidence="7" id="KW-0256">Endoplasmic reticulum</keyword>
<dbReference type="GO" id="GO:0019915">
    <property type="term" value="P:lipid storage"/>
    <property type="evidence" value="ECO:0007669"/>
    <property type="project" value="InterPro"/>
</dbReference>
<dbReference type="GO" id="GO:0042632">
    <property type="term" value="P:cholesterol homeostasis"/>
    <property type="evidence" value="ECO:0007669"/>
    <property type="project" value="UniProtKB-ARBA"/>
</dbReference>
<evidence type="ECO:0000256" key="3">
    <source>
        <dbReference type="ARBA" id="ARBA00008300"/>
    </source>
</evidence>
<dbReference type="GO" id="GO:0035356">
    <property type="term" value="P:intracellular triglyceride homeostasis"/>
    <property type="evidence" value="ECO:0007669"/>
    <property type="project" value="UniProtKB-ARBA"/>
</dbReference>
<organism evidence="11 12">
    <name type="scientific">Pleurodeles waltl</name>
    <name type="common">Iberian ribbed newt</name>
    <dbReference type="NCBI Taxonomy" id="8319"/>
    <lineage>
        <taxon>Eukaryota</taxon>
        <taxon>Metazoa</taxon>
        <taxon>Chordata</taxon>
        <taxon>Craniata</taxon>
        <taxon>Vertebrata</taxon>
        <taxon>Euteleostomi</taxon>
        <taxon>Amphibia</taxon>
        <taxon>Batrachia</taxon>
        <taxon>Caudata</taxon>
        <taxon>Salamandroidea</taxon>
        <taxon>Salamandridae</taxon>
        <taxon>Pleurodelinae</taxon>
        <taxon>Pleurodeles</taxon>
    </lineage>
</organism>
<keyword evidence="6" id="KW-0378">Hydrolase</keyword>
<dbReference type="InterPro" id="IPR019363">
    <property type="entry name" value="LDAH"/>
</dbReference>
<dbReference type="EMBL" id="JANPWB010000009">
    <property type="protein sequence ID" value="KAJ1149417.1"/>
    <property type="molecule type" value="Genomic_DNA"/>
</dbReference>
<evidence type="ECO:0000256" key="1">
    <source>
        <dbReference type="ARBA" id="ARBA00004240"/>
    </source>
</evidence>
<dbReference type="EC" id="3.1.1.13" evidence="9"/>
<dbReference type="GO" id="GO:0005783">
    <property type="term" value="C:endoplasmic reticulum"/>
    <property type="evidence" value="ECO:0007669"/>
    <property type="project" value="UniProtKB-SubCell"/>
</dbReference>
<dbReference type="PANTHER" id="PTHR13390">
    <property type="entry name" value="LIPASE"/>
    <property type="match status" value="1"/>
</dbReference>
<evidence type="ECO:0000313" key="11">
    <source>
        <dbReference type="EMBL" id="KAJ1149417.1"/>
    </source>
</evidence>
<dbReference type="Pfam" id="PF10230">
    <property type="entry name" value="LIDHydrolase"/>
    <property type="match status" value="1"/>
</dbReference>
<protein>
    <recommendedName>
        <fullName evidence="4">Lipid droplet-associated hydrolase</fullName>
        <ecNumber evidence="9">3.1.1.13</ecNumber>
    </recommendedName>
    <alternativeName>
        <fullName evidence="8">Lipid droplet-associated serine hydrolase</fullName>
    </alternativeName>
</protein>
<comment type="subcellular location">
    <subcellularLocation>
        <location evidence="1">Endoplasmic reticulum</location>
    </subcellularLocation>
    <subcellularLocation>
        <location evidence="2">Lipid droplet</location>
    </subcellularLocation>
</comment>
<dbReference type="GO" id="GO:0004771">
    <property type="term" value="F:sterol ester esterase activity"/>
    <property type="evidence" value="ECO:0007669"/>
    <property type="project" value="UniProtKB-EC"/>
</dbReference>
<comment type="similarity">
    <text evidence="3">Belongs to the AB hydrolase superfamily. LDAH family.</text>
</comment>
<comment type="caution">
    <text evidence="11">The sequence shown here is derived from an EMBL/GenBank/DDBJ whole genome shotgun (WGS) entry which is preliminary data.</text>
</comment>
<dbReference type="PANTHER" id="PTHR13390:SF0">
    <property type="entry name" value="LIPID DROPLET-ASSOCIATED HYDROLASE"/>
    <property type="match status" value="1"/>
</dbReference>
<evidence type="ECO:0000256" key="9">
    <source>
        <dbReference type="ARBA" id="ARBA00039150"/>
    </source>
</evidence>
<dbReference type="FunFam" id="3.40.50.1820:FF:000068">
    <property type="entry name" value="Lipid droplet associated hydrolase"/>
    <property type="match status" value="1"/>
</dbReference>